<evidence type="ECO:0000256" key="1">
    <source>
        <dbReference type="SAM" id="SignalP"/>
    </source>
</evidence>
<dbReference type="Gene3D" id="1.20.1260.10">
    <property type="match status" value="1"/>
</dbReference>
<keyword evidence="1" id="KW-0732">Signal</keyword>
<feature type="domain" description="DUF305" evidence="2">
    <location>
        <begin position="55"/>
        <end position="203"/>
    </location>
</feature>
<comment type="caution">
    <text evidence="3">The sequence shown here is derived from an EMBL/GenBank/DDBJ whole genome shotgun (WGS) entry which is preliminary data.</text>
</comment>
<gene>
    <name evidence="3" type="ORF">GCM10010226_63980</name>
</gene>
<proteinExistence type="predicted"/>
<dbReference type="PANTHER" id="PTHR36933">
    <property type="entry name" value="SLL0788 PROTEIN"/>
    <property type="match status" value="1"/>
</dbReference>
<evidence type="ECO:0000259" key="2">
    <source>
        <dbReference type="Pfam" id="PF03713"/>
    </source>
</evidence>
<organism evidence="3 4">
    <name type="scientific">Streptomyces phaeofaciens</name>
    <dbReference type="NCBI Taxonomy" id="68254"/>
    <lineage>
        <taxon>Bacteria</taxon>
        <taxon>Bacillati</taxon>
        <taxon>Actinomycetota</taxon>
        <taxon>Actinomycetes</taxon>
        <taxon>Kitasatosporales</taxon>
        <taxon>Streptomycetaceae</taxon>
        <taxon>Streptomyces</taxon>
    </lineage>
</organism>
<dbReference type="InterPro" id="IPR012347">
    <property type="entry name" value="Ferritin-like"/>
</dbReference>
<evidence type="ECO:0000313" key="4">
    <source>
        <dbReference type="Proteomes" id="UP000646776"/>
    </source>
</evidence>
<sequence length="207" mass="21452">MTSTTRTRVRRAAATAVTVTAALVLAACGAAADGDGDGAAGAKATASAASYNAQDVTFAQGMIPHHRQALEMAELAADRASSTQVKDLAARIERAQDPEIGKLTGWLKAWGEDVPEEGASMDHGSHGDAMAGMMDEAAMDELSKASGKAFDTAFLTLMVDHHEGAVDMAGTERDKGRYAPAKSLADDIVTGQSAEIAEMNELLGRDS</sequence>
<accession>A0A918LZE8</accession>
<dbReference type="Pfam" id="PF03713">
    <property type="entry name" value="DUF305"/>
    <property type="match status" value="1"/>
</dbReference>
<dbReference type="PANTHER" id="PTHR36933:SF1">
    <property type="entry name" value="SLL0788 PROTEIN"/>
    <property type="match status" value="1"/>
</dbReference>
<protein>
    <submittedName>
        <fullName evidence="3">Lipoprotein</fullName>
    </submittedName>
</protein>
<reference evidence="3" key="1">
    <citation type="journal article" date="2014" name="Int. J. Syst. Evol. Microbiol.">
        <title>Complete genome sequence of Corynebacterium casei LMG S-19264T (=DSM 44701T), isolated from a smear-ripened cheese.</title>
        <authorList>
            <consortium name="US DOE Joint Genome Institute (JGI-PGF)"/>
            <person name="Walter F."/>
            <person name="Albersmeier A."/>
            <person name="Kalinowski J."/>
            <person name="Ruckert C."/>
        </authorList>
    </citation>
    <scope>NUCLEOTIDE SEQUENCE</scope>
    <source>
        <strain evidence="3">JCM 4125</strain>
    </source>
</reference>
<feature type="chain" id="PRO_5039248500" evidence="1">
    <location>
        <begin position="27"/>
        <end position="207"/>
    </location>
</feature>
<dbReference type="AlphaFoldDB" id="A0A918LZE8"/>
<name>A0A918LZE8_9ACTN</name>
<dbReference type="InterPro" id="IPR005183">
    <property type="entry name" value="DUF305_CopM-like"/>
</dbReference>
<dbReference type="PROSITE" id="PS51257">
    <property type="entry name" value="PROKAR_LIPOPROTEIN"/>
    <property type="match status" value="1"/>
</dbReference>
<reference evidence="3" key="2">
    <citation type="submission" date="2020-09" db="EMBL/GenBank/DDBJ databases">
        <authorList>
            <person name="Sun Q."/>
            <person name="Ohkuma M."/>
        </authorList>
    </citation>
    <scope>NUCLEOTIDE SEQUENCE</scope>
    <source>
        <strain evidence="3">JCM 4125</strain>
    </source>
</reference>
<dbReference type="Proteomes" id="UP000646776">
    <property type="component" value="Unassembled WGS sequence"/>
</dbReference>
<feature type="signal peptide" evidence="1">
    <location>
        <begin position="1"/>
        <end position="26"/>
    </location>
</feature>
<keyword evidence="4" id="KW-1185">Reference proteome</keyword>
<dbReference type="RefSeq" id="WP_189715523.1">
    <property type="nucleotide sequence ID" value="NZ_BMSA01000022.1"/>
</dbReference>
<evidence type="ECO:0000313" key="3">
    <source>
        <dbReference type="EMBL" id="GGT76975.1"/>
    </source>
</evidence>
<dbReference type="EMBL" id="BMSA01000022">
    <property type="protein sequence ID" value="GGT76975.1"/>
    <property type="molecule type" value="Genomic_DNA"/>
</dbReference>
<keyword evidence="3" id="KW-0449">Lipoprotein</keyword>